<evidence type="ECO:0000313" key="3">
    <source>
        <dbReference type="EMBL" id="MBD2254131.1"/>
    </source>
</evidence>
<dbReference type="InterPro" id="IPR049774">
    <property type="entry name" value="EPS_HpsA-like"/>
</dbReference>
<feature type="transmembrane region" description="Helical" evidence="2">
    <location>
        <begin position="45"/>
        <end position="72"/>
    </location>
</feature>
<evidence type="ECO:0000313" key="4">
    <source>
        <dbReference type="Proteomes" id="UP000621307"/>
    </source>
</evidence>
<reference evidence="3 4" key="1">
    <citation type="journal article" date="2020" name="ISME J.">
        <title>Comparative genomics reveals insights into cyanobacterial evolution and habitat adaptation.</title>
        <authorList>
            <person name="Chen M.Y."/>
            <person name="Teng W.K."/>
            <person name="Zhao L."/>
            <person name="Hu C.X."/>
            <person name="Zhou Y.K."/>
            <person name="Han B.P."/>
            <person name="Song L.R."/>
            <person name="Shu W.S."/>
        </authorList>
    </citation>
    <scope>NUCLEOTIDE SEQUENCE [LARGE SCALE GENOMIC DNA]</scope>
    <source>
        <strain evidence="3 4">FACHB-3921</strain>
    </source>
</reference>
<evidence type="ECO:0000256" key="2">
    <source>
        <dbReference type="SAM" id="Phobius"/>
    </source>
</evidence>
<dbReference type="Proteomes" id="UP000621307">
    <property type="component" value="Unassembled WGS sequence"/>
</dbReference>
<keyword evidence="2" id="KW-0812">Transmembrane</keyword>
<gene>
    <name evidence="3" type="ORF">H6G14_22945</name>
</gene>
<dbReference type="EMBL" id="JACJQL010000044">
    <property type="protein sequence ID" value="MBD2254131.1"/>
    <property type="molecule type" value="Genomic_DNA"/>
</dbReference>
<keyword evidence="2" id="KW-1133">Transmembrane helix</keyword>
<accession>A0ABR8BJT0</accession>
<dbReference type="NCBIfam" id="NF038301">
    <property type="entry name" value="EPS_HpsA"/>
    <property type="match status" value="1"/>
</dbReference>
<sequence length="1527" mass="166355">MTIKRQLVKTIRKTAKLFRKNYLSTFNRQINRLLRTFFVNRKRRVAVNAGFVLPTVAMVALVVVLLTTAILFRSFERAKNASNVRVNEAALNAAAPALDRARAKINKLFQDPRLPRATPTDDALYTTLTTNINEYTFGDETQLKVTQGANELRTAWMYPIDTDNNGKFDSYALYGIYFRNPPVSGGQYTRARNPLEARTPPMIVGTVSSSCGDGQDTSAALVGNTGWFRNGTKLKKAFFVYTASVPITTQPTDTTNYEIKRGNQGFSALELQQDRVQLPLVNNAVVYEDDLGIAPGPLFRLNGRIFSNSNLFAGIPTGGNGIRLYQVSANASCFYDPDNAKIVVGGNIGSGVITEGADSGSATIDLYKGKTAGIDNVAIRSGTGASLASNKSVTHFPNAIAYNSLAYTQRINRLVTAQIAANADGTADPSEVTQGMQDVVIKQGRTLANLTTTERASLRFKQLELYFRRRTRRVPYAEVGFDGNALGNYAVGGTLASSVLQGSGNTLRPPNPWIYPVDPADGLTATGYAGLTLSTNGTDKLIPAATEPTKLAKELQDVEGYFGDRVLIGNNLPQLWWDTTKGAFVGPNADDTQTITGYKWDNGTGDRTRRSRVETLKDLGSTDRDGDWELAAAQVPTSPQDAVGGLRVVTGAGIYLPDSITPANVASTTLTAYNALNKQIWSDLLPFQTSSVPSPIRPYQDYGLDLTYRINQPATGQPYLRMRATAVYHYKAASYSQTSPTPIACVSSYYDPTNSTTAKNPPSTPATFDNATGGRSNNGIVYAFPTAVTETTHANVLSYLSDLTYPNGRSIDDGLLKRALAKTSSQRTLSERSAIDAAICGLAIFDGTLNTPSNSVIDHGSIYEVAFLDARQIQAIDTTTGSRSYNLVRRHRRPLEIRATVLDIDKLRRKTIGTSTPAQEYLLPNSGIIYATRDDALLDLSAAANPNSPTESEKLESAVDYRLDPNRRPNAIMLVNGQRIARGASNTYRDAEKGLILASNLPAYIDGDFNLHTQQEFTTTLADDWNNFYSRTGLNTNFACRPGDPRLPQCTTGDEWRSAVVLADSLTVLSNNFRFGFRNEADHDWQLDPTTIPTTPVNYTGIFSTDNSFVPIADWFNPNADPAPVTTPPTTTPPNFQALPKDLVPDVSGDTATTGFQGSSYLNNFVTPIVRKVRAKQLVLEVCYQNPCSEPRNWTIKNACPTNAVAQSSWRDRDGSGTPDILGKPATSIKTGIVGQPTTCNNPNANFVGRPYRIAFVRNLTSGAIQTPLRVYGVDSDNKIAEFAWPLTGTTLPKDAEDTSGQPYFIPWLEGSSVFSSNNNIRFEPVFQIDRPFGTREAPDTDIIEAGKPGNWLQQATPTTVNVIAAVGDTPSASATPTGAAVSRDAEDNGGLHNFVRFLENWSAGTTETPVRISGAFYQVKRSAYATAPFMTGFANNFYRIDNYGAGLRGTVPYYMPPLRQWGYDVALLSQSPDLFAQKLVTIPDDLPDEFFREVGRDDPWVRILLCAKKAADDTNAIDADQRGSCS</sequence>
<keyword evidence="2" id="KW-0472">Membrane</keyword>
<name>A0ABR8BJT0_9NOSO</name>
<evidence type="ECO:0000256" key="1">
    <source>
        <dbReference type="SAM" id="MobiDB-lite"/>
    </source>
</evidence>
<feature type="region of interest" description="Disordered" evidence="1">
    <location>
        <begin position="1205"/>
        <end position="1228"/>
    </location>
</feature>
<keyword evidence="4" id="KW-1185">Reference proteome</keyword>
<comment type="caution">
    <text evidence="3">The sequence shown here is derived from an EMBL/GenBank/DDBJ whole genome shotgun (WGS) entry which is preliminary data.</text>
</comment>
<proteinExistence type="predicted"/>
<organism evidence="3 4">
    <name type="scientific">Nostoc parmelioides FACHB-3921</name>
    <dbReference type="NCBI Taxonomy" id="2692909"/>
    <lineage>
        <taxon>Bacteria</taxon>
        <taxon>Bacillati</taxon>
        <taxon>Cyanobacteriota</taxon>
        <taxon>Cyanophyceae</taxon>
        <taxon>Nostocales</taxon>
        <taxon>Nostocaceae</taxon>
        <taxon>Nostoc</taxon>
    </lineage>
</organism>
<protein>
    <submittedName>
        <fullName evidence="3">Uncharacterized protein</fullName>
    </submittedName>
</protein>
<dbReference type="RefSeq" id="WP_190570006.1">
    <property type="nucleotide sequence ID" value="NZ_JACJQL010000044.1"/>
</dbReference>